<dbReference type="PANTHER" id="PTHR13475">
    <property type="entry name" value="NEUGRIN"/>
    <property type="match status" value="1"/>
</dbReference>
<gene>
    <name evidence="5" type="ORF">OBBRIDRAFT_796830</name>
</gene>
<dbReference type="Pfam" id="PF06413">
    <property type="entry name" value="Neugrin"/>
    <property type="match status" value="1"/>
</dbReference>
<dbReference type="GO" id="GO:0005634">
    <property type="term" value="C:nucleus"/>
    <property type="evidence" value="ECO:0007669"/>
    <property type="project" value="TreeGrafter"/>
</dbReference>
<dbReference type="PANTHER" id="PTHR13475:SF3">
    <property type="entry name" value="NEUGRIN"/>
    <property type="match status" value="1"/>
</dbReference>
<evidence type="ECO:0000313" key="6">
    <source>
        <dbReference type="Proteomes" id="UP000250043"/>
    </source>
</evidence>
<evidence type="ECO:0000256" key="1">
    <source>
        <dbReference type="ARBA" id="ARBA00003548"/>
    </source>
</evidence>
<evidence type="ECO:0000313" key="5">
    <source>
        <dbReference type="EMBL" id="OCH86813.1"/>
    </source>
</evidence>
<comment type="similarity">
    <text evidence="2">Belongs to the RRG9 family.</text>
</comment>
<protein>
    <recommendedName>
        <fullName evidence="3">Required for respiratory growth protein 9, mitochondrial</fullName>
    </recommendedName>
</protein>
<proteinExistence type="inferred from homology"/>
<feature type="region of interest" description="Disordered" evidence="4">
    <location>
        <begin position="238"/>
        <end position="265"/>
    </location>
</feature>
<dbReference type="Proteomes" id="UP000250043">
    <property type="component" value="Unassembled WGS sequence"/>
</dbReference>
<evidence type="ECO:0000256" key="3">
    <source>
        <dbReference type="ARBA" id="ARBA00013566"/>
    </source>
</evidence>
<evidence type="ECO:0000256" key="4">
    <source>
        <dbReference type="SAM" id="MobiDB-lite"/>
    </source>
</evidence>
<name>A0A8E2AM91_9APHY</name>
<feature type="compositionally biased region" description="Gly residues" evidence="4">
    <location>
        <begin position="256"/>
        <end position="265"/>
    </location>
</feature>
<dbReference type="AlphaFoldDB" id="A0A8E2AM91"/>
<reference evidence="5 6" key="1">
    <citation type="submission" date="2016-07" db="EMBL/GenBank/DDBJ databases">
        <title>Draft genome of the white-rot fungus Obba rivulosa 3A-2.</title>
        <authorList>
            <consortium name="DOE Joint Genome Institute"/>
            <person name="Miettinen O."/>
            <person name="Riley R."/>
            <person name="Acob R."/>
            <person name="Barry K."/>
            <person name="Cullen D."/>
            <person name="De Vries R."/>
            <person name="Hainaut M."/>
            <person name="Hatakka A."/>
            <person name="Henrissat B."/>
            <person name="Hilden K."/>
            <person name="Kuo R."/>
            <person name="Labutti K."/>
            <person name="Lipzen A."/>
            <person name="Makela M.R."/>
            <person name="Sandor L."/>
            <person name="Spatafora J.W."/>
            <person name="Grigoriev I.V."/>
            <person name="Hibbett D.S."/>
        </authorList>
    </citation>
    <scope>NUCLEOTIDE SEQUENCE [LARGE SCALE GENOMIC DNA]</scope>
    <source>
        <strain evidence="5 6">3A-2</strain>
    </source>
</reference>
<comment type="function">
    <text evidence="1">Required for respiratory activity and maintenance and expression of the mitochondrial genome.</text>
</comment>
<evidence type="ECO:0000256" key="2">
    <source>
        <dbReference type="ARBA" id="ARBA00010895"/>
    </source>
</evidence>
<accession>A0A8E2AM91</accession>
<dbReference type="EMBL" id="KV722511">
    <property type="protein sequence ID" value="OCH86813.1"/>
    <property type="molecule type" value="Genomic_DNA"/>
</dbReference>
<keyword evidence="6" id="KW-1185">Reference proteome</keyword>
<organism evidence="5 6">
    <name type="scientific">Obba rivulosa</name>
    <dbReference type="NCBI Taxonomy" id="1052685"/>
    <lineage>
        <taxon>Eukaryota</taxon>
        <taxon>Fungi</taxon>
        <taxon>Dikarya</taxon>
        <taxon>Basidiomycota</taxon>
        <taxon>Agaricomycotina</taxon>
        <taxon>Agaricomycetes</taxon>
        <taxon>Polyporales</taxon>
        <taxon>Gelatoporiaceae</taxon>
        <taxon>Obba</taxon>
    </lineage>
</organism>
<dbReference type="OrthoDB" id="5578174at2759"/>
<dbReference type="InterPro" id="IPR010487">
    <property type="entry name" value="NGRN/Rrg9"/>
</dbReference>
<feature type="compositionally biased region" description="Basic and acidic residues" evidence="4">
    <location>
        <begin position="238"/>
        <end position="249"/>
    </location>
</feature>
<sequence length="265" mass="30071">MLSASRTLATRAAAARTFINLYSTVSGLVRQNNRVAETDGNTAPRGGRQAGGVRGRAEHDGEAANSGGRRAGWSQGRVEANGDAAKRGGRHAGWTRGRIQPERPSKAKLHKPNHILEELKFDEEDLENEINPFPNKSRMVQPVPRQAVKHREAIKKDFPEGWAPPRRLSREAMEGLRQLHKMDPEQYTTPVLASKFRISPEAVRRILKSNWQPTSEQRAKLLERERRSREEWIRARREEEKQRQIELERANAQGVNRGGDGFTLR</sequence>
<feature type="region of interest" description="Disordered" evidence="4">
    <location>
        <begin position="33"/>
        <end position="97"/>
    </location>
</feature>